<organism evidence="1 2">
    <name type="scientific">Ruoffia halotolerans</name>
    <dbReference type="NCBI Taxonomy" id="2748684"/>
    <lineage>
        <taxon>Bacteria</taxon>
        <taxon>Bacillati</taxon>
        <taxon>Bacillota</taxon>
        <taxon>Bacilli</taxon>
        <taxon>Lactobacillales</taxon>
        <taxon>Aerococcaceae</taxon>
        <taxon>Ruoffia</taxon>
    </lineage>
</organism>
<dbReference type="AlphaFoldDB" id="A0A839A8J4"/>
<keyword evidence="2" id="KW-1185">Reference proteome</keyword>
<reference evidence="1 2" key="1">
    <citation type="submission" date="2020-06" db="EMBL/GenBank/DDBJ databases">
        <title>Reclassification of Facklamia ignava, Facklamia soureckii and Facklami tabacinasalis as Falseniella iganva gen. nov., comb. nov., Hutsoniella ignava gen. nov., comb. nov., and Ruoffia tabacinasalis gen. nov., comb. nov and description of Ruoffia haltotolerans sp. nov., isolated from hypersaline Inland Sea of Qatar.</title>
        <authorList>
            <person name="Fotedar R."/>
            <person name="Sankaranarayanan K."/>
            <person name="Lawson P."/>
            <person name="Caldwell M."/>
            <person name="Zeyara A."/>
            <person name="Al Malki A."/>
            <person name="Ali M."/>
        </authorList>
    </citation>
    <scope>NUCLEOTIDE SEQUENCE [LARGE SCALE GENOMIC DNA]</scope>
    <source>
        <strain evidence="1 2">INB8</strain>
    </source>
</reference>
<sequence>MHVTIGNTTKPGGSFPVSEVFDYYECTNSLPQTDSSTPDDCAKAFRDILATYPDVHIVYIGYAVVTTVSFNVAKNAAEDSERIHIVDSQNVSFILILLFALLLEPREESF</sequence>
<evidence type="ECO:0000313" key="1">
    <source>
        <dbReference type="EMBL" id="MBA5730038.1"/>
    </source>
</evidence>
<evidence type="ECO:0000313" key="2">
    <source>
        <dbReference type="Proteomes" id="UP000571018"/>
    </source>
</evidence>
<dbReference type="SUPFAM" id="SSF82549">
    <property type="entry name" value="DAK1/DegV-like"/>
    <property type="match status" value="1"/>
</dbReference>
<dbReference type="Gene3D" id="3.40.50.10170">
    <property type="match status" value="1"/>
</dbReference>
<protein>
    <submittedName>
        <fullName evidence="1">DegV family protein</fullName>
    </submittedName>
</protein>
<dbReference type="PROSITE" id="PS51482">
    <property type="entry name" value="DEGV"/>
    <property type="match status" value="1"/>
</dbReference>
<dbReference type="InterPro" id="IPR003797">
    <property type="entry name" value="DegV"/>
</dbReference>
<dbReference type="Pfam" id="PF02645">
    <property type="entry name" value="DegV"/>
    <property type="match status" value="1"/>
</dbReference>
<dbReference type="EMBL" id="JACAOA010000033">
    <property type="protein sequence ID" value="MBA5730038.1"/>
    <property type="molecule type" value="Genomic_DNA"/>
</dbReference>
<comment type="caution">
    <text evidence="1">The sequence shown here is derived from an EMBL/GenBank/DDBJ whole genome shotgun (WGS) entry which is preliminary data.</text>
</comment>
<name>A0A839A8J4_9LACT</name>
<accession>A0A839A8J4</accession>
<proteinExistence type="predicted"/>
<dbReference type="Proteomes" id="UP000571018">
    <property type="component" value="Unassembled WGS sequence"/>
</dbReference>
<gene>
    <name evidence="1" type="ORF">HW423_09605</name>
</gene>